<dbReference type="GO" id="GO:0004497">
    <property type="term" value="F:monooxygenase activity"/>
    <property type="evidence" value="ECO:0007669"/>
    <property type="project" value="InterPro"/>
</dbReference>
<dbReference type="Pfam" id="PF00067">
    <property type="entry name" value="p450"/>
    <property type="match status" value="1"/>
</dbReference>
<dbReference type="InterPro" id="IPR050121">
    <property type="entry name" value="Cytochrome_P450_monoxygenase"/>
</dbReference>
<organism evidence="6 7">
    <name type="scientific">Fusarium ambrosium</name>
    <dbReference type="NCBI Taxonomy" id="131363"/>
    <lineage>
        <taxon>Eukaryota</taxon>
        <taxon>Fungi</taxon>
        <taxon>Dikarya</taxon>
        <taxon>Ascomycota</taxon>
        <taxon>Pezizomycotina</taxon>
        <taxon>Sordariomycetes</taxon>
        <taxon>Hypocreomycetidae</taxon>
        <taxon>Hypocreales</taxon>
        <taxon>Nectriaceae</taxon>
        <taxon>Fusarium</taxon>
        <taxon>Fusarium solani species complex</taxon>
    </lineage>
</organism>
<dbReference type="PANTHER" id="PTHR24305">
    <property type="entry name" value="CYTOCHROME P450"/>
    <property type="match status" value="1"/>
</dbReference>
<evidence type="ECO:0000313" key="7">
    <source>
        <dbReference type="Proteomes" id="UP000288429"/>
    </source>
</evidence>
<dbReference type="Gene3D" id="1.10.630.10">
    <property type="entry name" value="Cytochrome P450"/>
    <property type="match status" value="1"/>
</dbReference>
<protein>
    <submittedName>
        <fullName evidence="6">Uncharacterized protein</fullName>
    </submittedName>
</protein>
<dbReference type="InterPro" id="IPR036396">
    <property type="entry name" value="Cyt_P450_sf"/>
</dbReference>
<dbReference type="GO" id="GO:0005506">
    <property type="term" value="F:iron ion binding"/>
    <property type="evidence" value="ECO:0007669"/>
    <property type="project" value="InterPro"/>
</dbReference>
<keyword evidence="3" id="KW-0349">Heme</keyword>
<reference evidence="6 7" key="1">
    <citation type="submission" date="2017-06" db="EMBL/GenBank/DDBJ databases">
        <title>Cmopartive genomic analysis of Ambrosia Fusariam Clade fungi.</title>
        <authorList>
            <person name="Stajich J.E."/>
            <person name="Carrillo J."/>
            <person name="Kijimoto T."/>
            <person name="Eskalen A."/>
            <person name="O'Donnell K."/>
            <person name="Kasson M."/>
        </authorList>
    </citation>
    <scope>NUCLEOTIDE SEQUENCE [LARGE SCALE GENOMIC DNA]</scope>
    <source>
        <strain evidence="6 7">NRRL 20438</strain>
    </source>
</reference>
<evidence type="ECO:0000256" key="3">
    <source>
        <dbReference type="ARBA" id="ARBA00022617"/>
    </source>
</evidence>
<keyword evidence="5" id="KW-0408">Iron</keyword>
<evidence type="ECO:0000313" key="6">
    <source>
        <dbReference type="EMBL" id="RSM18479.1"/>
    </source>
</evidence>
<gene>
    <name evidence="6" type="ORF">CDV31_002615</name>
</gene>
<dbReference type="AlphaFoldDB" id="A0A428UW04"/>
<dbReference type="InterPro" id="IPR001128">
    <property type="entry name" value="Cyt_P450"/>
</dbReference>
<keyword evidence="4" id="KW-0479">Metal-binding</keyword>
<evidence type="ECO:0000256" key="4">
    <source>
        <dbReference type="ARBA" id="ARBA00022723"/>
    </source>
</evidence>
<comment type="caution">
    <text evidence="6">The sequence shown here is derived from an EMBL/GenBank/DDBJ whole genome shotgun (WGS) entry which is preliminary data.</text>
</comment>
<accession>A0A428UW04</accession>
<proteinExistence type="inferred from homology"/>
<dbReference type="PANTHER" id="PTHR24305:SF232">
    <property type="entry name" value="P450, PUTATIVE (EUROFUNG)-RELATED"/>
    <property type="match status" value="1"/>
</dbReference>
<evidence type="ECO:0000256" key="5">
    <source>
        <dbReference type="ARBA" id="ARBA00023004"/>
    </source>
</evidence>
<dbReference type="GO" id="GO:0020037">
    <property type="term" value="F:heme binding"/>
    <property type="evidence" value="ECO:0007669"/>
    <property type="project" value="InterPro"/>
</dbReference>
<dbReference type="SUPFAM" id="SSF48264">
    <property type="entry name" value="Cytochrome P450"/>
    <property type="match status" value="1"/>
</dbReference>
<keyword evidence="7" id="KW-1185">Reference proteome</keyword>
<name>A0A428UW04_9HYPO</name>
<comment type="cofactor">
    <cofactor evidence="1">
        <name>heme</name>
        <dbReference type="ChEBI" id="CHEBI:30413"/>
    </cofactor>
</comment>
<comment type="similarity">
    <text evidence="2">Belongs to the cytochrome P450 family.</text>
</comment>
<dbReference type="GO" id="GO:0016705">
    <property type="term" value="F:oxidoreductase activity, acting on paired donors, with incorporation or reduction of molecular oxygen"/>
    <property type="evidence" value="ECO:0007669"/>
    <property type="project" value="InterPro"/>
</dbReference>
<dbReference type="Proteomes" id="UP000288429">
    <property type="component" value="Unassembled WGS sequence"/>
</dbReference>
<dbReference type="EMBL" id="NIZV01000021">
    <property type="protein sequence ID" value="RSM18479.1"/>
    <property type="molecule type" value="Genomic_DNA"/>
</dbReference>
<evidence type="ECO:0000256" key="2">
    <source>
        <dbReference type="ARBA" id="ARBA00010617"/>
    </source>
</evidence>
<sequence>MNSSSTRRDFVSRFLEVYKKDPDFVTSERALALTVANISAGSDTTAISLQSVFYFLLENPEELERLMTELDEQKRAGKFRRADGLVDWEEVQDLPVLGAATVLALGYDAMMCWKCVLYYS</sequence>
<evidence type="ECO:0000256" key="1">
    <source>
        <dbReference type="ARBA" id="ARBA00001971"/>
    </source>
</evidence>